<evidence type="ECO:0000256" key="8">
    <source>
        <dbReference type="ARBA" id="ARBA00023065"/>
    </source>
</evidence>
<dbReference type="PANTHER" id="PTHR11690">
    <property type="entry name" value="AMILORIDE-SENSITIVE SODIUM CHANNEL-RELATED"/>
    <property type="match status" value="1"/>
</dbReference>
<comment type="subcellular location">
    <subcellularLocation>
        <location evidence="1">Membrane</location>
        <topology evidence="1">Multi-pass membrane protein</topology>
    </subcellularLocation>
</comment>
<keyword evidence="7" id="KW-0915">Sodium</keyword>
<evidence type="ECO:0000256" key="4">
    <source>
        <dbReference type="ARBA" id="ARBA00022461"/>
    </source>
</evidence>
<evidence type="ECO:0008006" key="18">
    <source>
        <dbReference type="Google" id="ProtNLM"/>
    </source>
</evidence>
<evidence type="ECO:0000256" key="11">
    <source>
        <dbReference type="ARBA" id="ARBA00023303"/>
    </source>
</evidence>
<keyword evidence="15" id="KW-0732">Signal</keyword>
<dbReference type="InterPro" id="IPR001873">
    <property type="entry name" value="ENaC"/>
</dbReference>
<keyword evidence="17" id="KW-1185">Reference proteome</keyword>
<keyword evidence="8 12" id="KW-0406">Ion transport</keyword>
<evidence type="ECO:0000256" key="6">
    <source>
        <dbReference type="ARBA" id="ARBA00022989"/>
    </source>
</evidence>
<dbReference type="GO" id="GO:0015280">
    <property type="term" value="F:ligand-gated sodium channel activity"/>
    <property type="evidence" value="ECO:0007669"/>
    <property type="project" value="TreeGrafter"/>
</dbReference>
<dbReference type="Gene3D" id="2.60.470.10">
    <property type="entry name" value="Acid-sensing ion channels like domains"/>
    <property type="match status" value="1"/>
</dbReference>
<feature type="transmembrane region" description="Helical" evidence="14">
    <location>
        <begin position="409"/>
        <end position="433"/>
    </location>
</feature>
<keyword evidence="11 12" id="KW-0407">Ion channel</keyword>
<protein>
    <recommendedName>
        <fullName evidence="18">Sodium channel protein Nach</fullName>
    </recommendedName>
</protein>
<gene>
    <name evidence="16" type="ORF">AVEN_50420_1</name>
</gene>
<comment type="similarity">
    <text evidence="2 12">Belongs to the amiloride-sensitive sodium channel (TC 1.A.6) family.</text>
</comment>
<evidence type="ECO:0000256" key="3">
    <source>
        <dbReference type="ARBA" id="ARBA00022448"/>
    </source>
</evidence>
<proteinExistence type="inferred from homology"/>
<dbReference type="Gene3D" id="1.10.287.770">
    <property type="entry name" value="YojJ-like"/>
    <property type="match status" value="1"/>
</dbReference>
<dbReference type="GO" id="GO:0005886">
    <property type="term" value="C:plasma membrane"/>
    <property type="evidence" value="ECO:0007669"/>
    <property type="project" value="TreeGrafter"/>
</dbReference>
<evidence type="ECO:0000313" key="17">
    <source>
        <dbReference type="Proteomes" id="UP000499080"/>
    </source>
</evidence>
<evidence type="ECO:0000313" key="16">
    <source>
        <dbReference type="EMBL" id="GBM31634.1"/>
    </source>
</evidence>
<accession>A0A4Y2EUP3</accession>
<evidence type="ECO:0000256" key="14">
    <source>
        <dbReference type="SAM" id="Phobius"/>
    </source>
</evidence>
<dbReference type="PRINTS" id="PR01078">
    <property type="entry name" value="AMINACHANNEL"/>
</dbReference>
<dbReference type="OrthoDB" id="5874059at2759"/>
<organism evidence="16 17">
    <name type="scientific">Araneus ventricosus</name>
    <name type="common">Orbweaver spider</name>
    <name type="synonym">Epeira ventricosa</name>
    <dbReference type="NCBI Taxonomy" id="182803"/>
    <lineage>
        <taxon>Eukaryota</taxon>
        <taxon>Metazoa</taxon>
        <taxon>Ecdysozoa</taxon>
        <taxon>Arthropoda</taxon>
        <taxon>Chelicerata</taxon>
        <taxon>Arachnida</taxon>
        <taxon>Araneae</taxon>
        <taxon>Araneomorphae</taxon>
        <taxon>Entelegynae</taxon>
        <taxon>Araneoidea</taxon>
        <taxon>Araneidae</taxon>
        <taxon>Araneus</taxon>
    </lineage>
</organism>
<keyword evidence="3 12" id="KW-0813">Transport</keyword>
<feature type="chain" id="PRO_5021350005" description="Sodium channel protein Nach" evidence="15">
    <location>
        <begin position="19"/>
        <end position="462"/>
    </location>
</feature>
<evidence type="ECO:0000256" key="7">
    <source>
        <dbReference type="ARBA" id="ARBA00023053"/>
    </source>
</evidence>
<dbReference type="Proteomes" id="UP000499080">
    <property type="component" value="Unassembled WGS sequence"/>
</dbReference>
<evidence type="ECO:0000256" key="12">
    <source>
        <dbReference type="RuleBase" id="RU000679"/>
    </source>
</evidence>
<dbReference type="AlphaFoldDB" id="A0A4Y2EUP3"/>
<keyword evidence="4 12" id="KW-0894">Sodium channel</keyword>
<evidence type="ECO:0000256" key="15">
    <source>
        <dbReference type="SAM" id="SignalP"/>
    </source>
</evidence>
<evidence type="ECO:0000256" key="5">
    <source>
        <dbReference type="ARBA" id="ARBA00022692"/>
    </source>
</evidence>
<sequence>MVCIFRVLFALCILSVLGNISTLLQEAFDKESTFINTINKDIELGKEEDSEFFPEYPKITLCRKPFYRKDLNDSFLKLVEYSFLALGYPFIPLTPDEISMVVDISIKDKENDLPSHVLKFENHLNELDQRFKRLRNSSENFNLKEFVIKNSIGCEDFFLYCIALVFPLNCCKIFQPVLTSMGLCYTLEDRSDILGLIKKSPIEFSVIIDLVSPPHLNRETEEGFNVFLTDPVEVSLLFQPSEGQKIVPGLLTSVNVQLVKTERSALYTHWNSLTDSCPKWQFGENPFSEGSYRYSHRICDTFSYFTTLRNACKCESIFFPGNPTMRYCEPRDLYICFIGTTIASNFSNLLDECQQPCITYQYKSEASYIGLGGENFSRLEIMYNSKQFVNHEYRTATMSSLFSQIGGSLGLYLGASIITVVEIVVFVACWLWYRVCPSRKTKIHQEPAASHKLQKGYQPHLQ</sequence>
<evidence type="ECO:0000256" key="13">
    <source>
        <dbReference type="SAM" id="Coils"/>
    </source>
</evidence>
<evidence type="ECO:0000256" key="10">
    <source>
        <dbReference type="ARBA" id="ARBA00023201"/>
    </source>
</evidence>
<name>A0A4Y2EUP3_ARAVE</name>
<keyword evidence="10 12" id="KW-0739">Sodium transport</keyword>
<keyword evidence="13" id="KW-0175">Coiled coil</keyword>
<keyword evidence="5 12" id="KW-0812">Transmembrane</keyword>
<evidence type="ECO:0000256" key="2">
    <source>
        <dbReference type="ARBA" id="ARBA00007193"/>
    </source>
</evidence>
<dbReference type="EMBL" id="BGPR01000689">
    <property type="protein sequence ID" value="GBM31634.1"/>
    <property type="molecule type" value="Genomic_DNA"/>
</dbReference>
<keyword evidence="6 14" id="KW-1133">Transmembrane helix</keyword>
<feature type="signal peptide" evidence="15">
    <location>
        <begin position="1"/>
        <end position="18"/>
    </location>
</feature>
<keyword evidence="9 14" id="KW-0472">Membrane</keyword>
<reference evidence="16 17" key="1">
    <citation type="journal article" date="2019" name="Sci. Rep.">
        <title>Orb-weaving spider Araneus ventricosus genome elucidates the spidroin gene catalogue.</title>
        <authorList>
            <person name="Kono N."/>
            <person name="Nakamura H."/>
            <person name="Ohtoshi R."/>
            <person name="Moran D.A.P."/>
            <person name="Shinohara A."/>
            <person name="Yoshida Y."/>
            <person name="Fujiwara M."/>
            <person name="Mori M."/>
            <person name="Tomita M."/>
            <person name="Arakawa K."/>
        </authorList>
    </citation>
    <scope>NUCLEOTIDE SEQUENCE [LARGE SCALE GENOMIC DNA]</scope>
</reference>
<comment type="caution">
    <text evidence="16">The sequence shown here is derived from an EMBL/GenBank/DDBJ whole genome shotgun (WGS) entry which is preliminary data.</text>
</comment>
<feature type="coiled-coil region" evidence="13">
    <location>
        <begin position="117"/>
        <end position="144"/>
    </location>
</feature>
<dbReference type="Pfam" id="PF00858">
    <property type="entry name" value="ASC"/>
    <property type="match status" value="1"/>
</dbReference>
<evidence type="ECO:0000256" key="9">
    <source>
        <dbReference type="ARBA" id="ARBA00023136"/>
    </source>
</evidence>
<evidence type="ECO:0000256" key="1">
    <source>
        <dbReference type="ARBA" id="ARBA00004141"/>
    </source>
</evidence>